<dbReference type="InterPro" id="IPR009081">
    <property type="entry name" value="PP-bd_ACP"/>
</dbReference>
<evidence type="ECO:0000313" key="3">
    <source>
        <dbReference type="Proteomes" id="UP000656244"/>
    </source>
</evidence>
<accession>A0A923HIS4</accession>
<gene>
    <name evidence="2" type="ORF">H7U19_11865</name>
</gene>
<dbReference type="Pfam" id="PF00550">
    <property type="entry name" value="PP-binding"/>
    <property type="match status" value="1"/>
</dbReference>
<keyword evidence="3" id="KW-1185">Reference proteome</keyword>
<proteinExistence type="predicted"/>
<dbReference type="InterPro" id="IPR036736">
    <property type="entry name" value="ACP-like_sf"/>
</dbReference>
<feature type="domain" description="Carrier" evidence="1">
    <location>
        <begin position="1"/>
        <end position="79"/>
    </location>
</feature>
<organism evidence="2 3">
    <name type="scientific">Hyunsoonleella aquatilis</name>
    <dbReference type="NCBI Taxonomy" id="2762758"/>
    <lineage>
        <taxon>Bacteria</taxon>
        <taxon>Pseudomonadati</taxon>
        <taxon>Bacteroidota</taxon>
        <taxon>Flavobacteriia</taxon>
        <taxon>Flavobacteriales</taxon>
        <taxon>Flavobacteriaceae</taxon>
    </lineage>
</organism>
<dbReference type="Proteomes" id="UP000656244">
    <property type="component" value="Unassembled WGS sequence"/>
</dbReference>
<dbReference type="EMBL" id="JACNMF010000004">
    <property type="protein sequence ID" value="MBC3759107.1"/>
    <property type="molecule type" value="Genomic_DNA"/>
</dbReference>
<comment type="caution">
    <text evidence="2">The sequence shown here is derived from an EMBL/GenBank/DDBJ whole genome shotgun (WGS) entry which is preliminary data.</text>
</comment>
<reference evidence="2" key="1">
    <citation type="submission" date="2020-08" db="EMBL/GenBank/DDBJ databases">
        <title>Hyunsoonleella sp. strain SJ7 genome sequencing and assembly.</title>
        <authorList>
            <person name="Kim I."/>
        </authorList>
    </citation>
    <scope>NUCLEOTIDE SEQUENCE</scope>
    <source>
        <strain evidence="2">SJ7</strain>
    </source>
</reference>
<sequence>MMEQTIIKYIEKELANEYIEDGLDATDDLLGSGILDSMAMVRLIAYVEETFEIKVDPEEMIIENFMTVEDISNFISSKKV</sequence>
<dbReference type="AlphaFoldDB" id="A0A923HIS4"/>
<dbReference type="PROSITE" id="PS50075">
    <property type="entry name" value="CARRIER"/>
    <property type="match status" value="1"/>
</dbReference>
<evidence type="ECO:0000259" key="1">
    <source>
        <dbReference type="PROSITE" id="PS50075"/>
    </source>
</evidence>
<dbReference type="RefSeq" id="WP_186562663.1">
    <property type="nucleotide sequence ID" value="NZ_JACNMF010000004.1"/>
</dbReference>
<dbReference type="Gene3D" id="1.10.1200.10">
    <property type="entry name" value="ACP-like"/>
    <property type="match status" value="1"/>
</dbReference>
<evidence type="ECO:0000313" key="2">
    <source>
        <dbReference type="EMBL" id="MBC3759107.1"/>
    </source>
</evidence>
<protein>
    <submittedName>
        <fullName evidence="2">Acyl carrier protein</fullName>
    </submittedName>
</protein>
<name>A0A923HIS4_9FLAO</name>
<dbReference type="SUPFAM" id="SSF47336">
    <property type="entry name" value="ACP-like"/>
    <property type="match status" value="1"/>
</dbReference>